<gene>
    <name evidence="7" type="ORF">FPB0191_01064</name>
</gene>
<evidence type="ECO:0000256" key="3">
    <source>
        <dbReference type="ARBA" id="ARBA00022729"/>
    </source>
</evidence>
<sequence length="269" mass="30060">MLYSPAFKTISGIFIALTINIKGEIMKKIFLIAALTSAVFSVSAKDINFGLEATYAPYEFYDDNNTLVGFDIDIANKICEELNYTCKFTNQSFDGLIPSIKTRRIDAAISGLDMTPERREQVDFTQSYYDNVAQFIGLKGNLESLDSISELNKKHVGVQNGTTLQKYLIDKYPEIDIVSYDSYQFAVLDLKAKRIDAILIDSAAATEWLNKEPSLVKIGKEVSDPDYIGAGLGIAVRKGNSALLDQFNQVLTKIKSDGTYDQIYAKWFK</sequence>
<name>A0A0A7S0D3_FRIPE</name>
<comment type="subcellular location">
    <subcellularLocation>
        <location evidence="1">Cell envelope</location>
    </subcellularLocation>
</comment>
<accession>A0A0A7S0D3</accession>
<evidence type="ECO:0000313" key="8">
    <source>
        <dbReference type="Proteomes" id="UP000030901"/>
    </source>
</evidence>
<dbReference type="KEGG" id="fpp:FPB0191_01064"/>
<dbReference type="InterPro" id="IPR001638">
    <property type="entry name" value="Solute-binding_3/MltF_N"/>
</dbReference>
<evidence type="ECO:0000259" key="6">
    <source>
        <dbReference type="SMART" id="SM00079"/>
    </source>
</evidence>
<comment type="similarity">
    <text evidence="2 4">Belongs to the bacterial solute-binding protein 3 family.</text>
</comment>
<dbReference type="SUPFAM" id="SSF53850">
    <property type="entry name" value="Periplasmic binding protein-like II"/>
    <property type="match status" value="1"/>
</dbReference>
<dbReference type="SMART" id="SM00062">
    <property type="entry name" value="PBPb"/>
    <property type="match status" value="1"/>
</dbReference>
<dbReference type="GO" id="GO:0016020">
    <property type="term" value="C:membrane"/>
    <property type="evidence" value="ECO:0007669"/>
    <property type="project" value="InterPro"/>
</dbReference>
<dbReference type="HOGENOM" id="CLU_019602_18_0_6"/>
<evidence type="ECO:0000313" key="7">
    <source>
        <dbReference type="EMBL" id="AJA44888.1"/>
    </source>
</evidence>
<dbReference type="PANTHER" id="PTHR35936">
    <property type="entry name" value="MEMBRANE-BOUND LYTIC MUREIN TRANSGLYCOSYLASE F"/>
    <property type="match status" value="1"/>
</dbReference>
<dbReference type="PROSITE" id="PS01039">
    <property type="entry name" value="SBP_BACTERIAL_3"/>
    <property type="match status" value="1"/>
</dbReference>
<dbReference type="STRING" id="1267021.FPB0191_01064"/>
<protein>
    <submittedName>
        <fullName evidence="7">ABC-type amino acid transport/signal transduction system</fullName>
    </submittedName>
</protein>
<evidence type="ECO:0000256" key="1">
    <source>
        <dbReference type="ARBA" id="ARBA00004196"/>
    </source>
</evidence>
<dbReference type="SMART" id="SM00079">
    <property type="entry name" value="PBPe"/>
    <property type="match status" value="1"/>
</dbReference>
<feature type="domain" description="Solute-binding protein family 3/N-terminal" evidence="5">
    <location>
        <begin position="46"/>
        <end position="269"/>
    </location>
</feature>
<keyword evidence="8" id="KW-1185">Reference proteome</keyword>
<feature type="domain" description="Ionotropic glutamate receptor C-terminal" evidence="6">
    <location>
        <begin position="46"/>
        <end position="269"/>
    </location>
</feature>
<dbReference type="PANTHER" id="PTHR35936:SF20">
    <property type="entry name" value="ABC TRANSPORTER ARGININE-BINDING PROTEIN 2-RELATED"/>
    <property type="match status" value="1"/>
</dbReference>
<organism evidence="7 8">
    <name type="scientific">Frischella perrara</name>
    <dbReference type="NCBI Taxonomy" id="1267021"/>
    <lineage>
        <taxon>Bacteria</taxon>
        <taxon>Pseudomonadati</taxon>
        <taxon>Pseudomonadota</taxon>
        <taxon>Gammaproteobacteria</taxon>
        <taxon>Orbales</taxon>
        <taxon>Orbaceae</taxon>
        <taxon>Frischella</taxon>
    </lineage>
</organism>
<dbReference type="Pfam" id="PF00497">
    <property type="entry name" value="SBP_bac_3"/>
    <property type="match status" value="1"/>
</dbReference>
<dbReference type="EMBL" id="CP009056">
    <property type="protein sequence ID" value="AJA44888.1"/>
    <property type="molecule type" value="Genomic_DNA"/>
</dbReference>
<proteinExistence type="inferred from homology"/>
<dbReference type="Gene3D" id="3.40.190.10">
    <property type="entry name" value="Periplasmic binding protein-like II"/>
    <property type="match status" value="2"/>
</dbReference>
<dbReference type="InterPro" id="IPR018313">
    <property type="entry name" value="SBP_3_CS"/>
</dbReference>
<dbReference type="InterPro" id="IPR001320">
    <property type="entry name" value="Iontro_rcpt_C"/>
</dbReference>
<dbReference type="GO" id="GO:0030313">
    <property type="term" value="C:cell envelope"/>
    <property type="evidence" value="ECO:0007669"/>
    <property type="project" value="UniProtKB-SubCell"/>
</dbReference>
<evidence type="ECO:0000259" key="5">
    <source>
        <dbReference type="SMART" id="SM00062"/>
    </source>
</evidence>
<dbReference type="GO" id="GO:0015276">
    <property type="term" value="F:ligand-gated monoatomic ion channel activity"/>
    <property type="evidence" value="ECO:0007669"/>
    <property type="project" value="InterPro"/>
</dbReference>
<dbReference type="AlphaFoldDB" id="A0A0A7S0D3"/>
<evidence type="ECO:0000256" key="2">
    <source>
        <dbReference type="ARBA" id="ARBA00010333"/>
    </source>
</evidence>
<reference evidence="7 8" key="1">
    <citation type="journal article" date="2014" name="Appl. Environ. Microbiol.">
        <title>Gut symbionts from distinct hosts exhibit genotoxic activity via divergent colibactin biosynthetic pathways.</title>
        <authorList>
            <person name="Engel P."/>
            <person name="Vizcaino M.I."/>
            <person name="Crawford J.M."/>
        </authorList>
    </citation>
    <scope>NUCLEOTIDE SEQUENCE [LARGE SCALE GENOMIC DNA]</scope>
    <source>
        <strain evidence="7 8">PEB0191</strain>
    </source>
</reference>
<evidence type="ECO:0000256" key="4">
    <source>
        <dbReference type="RuleBase" id="RU003744"/>
    </source>
</evidence>
<dbReference type="Proteomes" id="UP000030901">
    <property type="component" value="Chromosome"/>
</dbReference>
<keyword evidence="3" id="KW-0732">Signal</keyword>